<dbReference type="Proteomes" id="UP001443914">
    <property type="component" value="Unassembled WGS sequence"/>
</dbReference>
<comment type="caution">
    <text evidence="2">The sequence shown here is derived from an EMBL/GenBank/DDBJ whole genome shotgun (WGS) entry which is preliminary data.</text>
</comment>
<proteinExistence type="predicted"/>
<organism evidence="2 3">
    <name type="scientific">Saponaria officinalis</name>
    <name type="common">Common soapwort</name>
    <name type="synonym">Lychnis saponaria</name>
    <dbReference type="NCBI Taxonomy" id="3572"/>
    <lineage>
        <taxon>Eukaryota</taxon>
        <taxon>Viridiplantae</taxon>
        <taxon>Streptophyta</taxon>
        <taxon>Embryophyta</taxon>
        <taxon>Tracheophyta</taxon>
        <taxon>Spermatophyta</taxon>
        <taxon>Magnoliopsida</taxon>
        <taxon>eudicotyledons</taxon>
        <taxon>Gunneridae</taxon>
        <taxon>Pentapetalae</taxon>
        <taxon>Caryophyllales</taxon>
        <taxon>Caryophyllaceae</taxon>
        <taxon>Caryophylleae</taxon>
        <taxon>Saponaria</taxon>
    </lineage>
</organism>
<sequence>MENVLKEIYESLDIHPGQSMSFLVTLHGMVKDYHIVASARFTKKHLLAQAVLHYVGSTTPPAYSLPLGPSYHIHWSMKQARTLRPNPQGSFHYGGKQITRTLILANSAGKINGKKHYGVNGVSYVNPDTPLKLADYYNIPNVFDLNTTPSFSLNKPHWGFHKF</sequence>
<dbReference type="PANTHER" id="PTHR11709:SF245">
    <property type="entry name" value="SKU5 SIMILAR 16"/>
    <property type="match status" value="1"/>
</dbReference>
<dbReference type="EMBL" id="JBDFQZ010000011">
    <property type="protein sequence ID" value="KAK9678584.1"/>
    <property type="molecule type" value="Genomic_DNA"/>
</dbReference>
<dbReference type="GO" id="GO:0016491">
    <property type="term" value="F:oxidoreductase activity"/>
    <property type="evidence" value="ECO:0007669"/>
    <property type="project" value="TreeGrafter"/>
</dbReference>
<dbReference type="AlphaFoldDB" id="A0AAW1HRI7"/>
<dbReference type="InterPro" id="IPR045087">
    <property type="entry name" value="Cu-oxidase_fam"/>
</dbReference>
<dbReference type="SUPFAM" id="SSF49503">
    <property type="entry name" value="Cupredoxins"/>
    <property type="match status" value="2"/>
</dbReference>
<dbReference type="PANTHER" id="PTHR11709">
    <property type="entry name" value="MULTI-COPPER OXIDASE"/>
    <property type="match status" value="1"/>
</dbReference>
<reference evidence="2" key="1">
    <citation type="submission" date="2024-03" db="EMBL/GenBank/DDBJ databases">
        <title>WGS assembly of Saponaria officinalis var. Norfolk2.</title>
        <authorList>
            <person name="Jenkins J."/>
            <person name="Shu S."/>
            <person name="Grimwood J."/>
            <person name="Barry K."/>
            <person name="Goodstein D."/>
            <person name="Schmutz J."/>
            <person name="Leebens-Mack J."/>
            <person name="Osbourn A."/>
        </authorList>
    </citation>
    <scope>NUCLEOTIDE SEQUENCE [LARGE SCALE GENOMIC DNA]</scope>
    <source>
        <strain evidence="2">JIC</strain>
    </source>
</reference>
<dbReference type="InterPro" id="IPR001117">
    <property type="entry name" value="Cu-oxidase_2nd"/>
</dbReference>
<name>A0AAW1HRI7_SAPOF</name>
<gene>
    <name evidence="2" type="ORF">RND81_11G221200</name>
</gene>
<feature type="domain" description="Plastocyanin-like" evidence="1">
    <location>
        <begin position="4"/>
        <end position="56"/>
    </location>
</feature>
<evidence type="ECO:0000259" key="1">
    <source>
        <dbReference type="Pfam" id="PF00394"/>
    </source>
</evidence>
<dbReference type="Gene3D" id="2.60.40.420">
    <property type="entry name" value="Cupredoxins - blue copper proteins"/>
    <property type="match status" value="2"/>
</dbReference>
<protein>
    <recommendedName>
        <fullName evidence="1">Plastocyanin-like domain-containing protein</fullName>
    </recommendedName>
</protein>
<evidence type="ECO:0000313" key="2">
    <source>
        <dbReference type="EMBL" id="KAK9678584.1"/>
    </source>
</evidence>
<keyword evidence="3" id="KW-1185">Reference proteome</keyword>
<dbReference type="Pfam" id="PF00394">
    <property type="entry name" value="Cu-oxidase"/>
    <property type="match status" value="1"/>
</dbReference>
<evidence type="ECO:0000313" key="3">
    <source>
        <dbReference type="Proteomes" id="UP001443914"/>
    </source>
</evidence>
<accession>A0AAW1HRI7</accession>
<dbReference type="InterPro" id="IPR008972">
    <property type="entry name" value="Cupredoxin"/>
</dbReference>